<keyword evidence="10" id="KW-0472">Membrane</keyword>
<gene>
    <name evidence="16" type="ORF">AMOR_22100</name>
</gene>
<dbReference type="InterPro" id="IPR013767">
    <property type="entry name" value="PAS_fold"/>
</dbReference>
<name>A0ABM7WUT9_9BACT</name>
<dbReference type="Gene3D" id="1.10.287.130">
    <property type="match status" value="1"/>
</dbReference>
<dbReference type="InterPro" id="IPR000014">
    <property type="entry name" value="PAS"/>
</dbReference>
<dbReference type="InterPro" id="IPR011006">
    <property type="entry name" value="CheY-like_superfamily"/>
</dbReference>
<keyword evidence="6" id="KW-0418">Kinase</keyword>
<dbReference type="EC" id="2.7.13.3" evidence="2"/>
<feature type="domain" description="Response regulatory" evidence="13">
    <location>
        <begin position="812"/>
        <end position="928"/>
    </location>
</feature>
<evidence type="ECO:0000256" key="10">
    <source>
        <dbReference type="SAM" id="Phobius"/>
    </source>
</evidence>
<accession>A0ABM7WUT9</accession>
<keyword evidence="17" id="KW-1185">Reference proteome</keyword>
<keyword evidence="7" id="KW-0067">ATP-binding</keyword>
<dbReference type="InterPro" id="IPR001610">
    <property type="entry name" value="PAC"/>
</dbReference>
<feature type="transmembrane region" description="Helical" evidence="10">
    <location>
        <begin position="269"/>
        <end position="291"/>
    </location>
</feature>
<evidence type="ECO:0000256" key="8">
    <source>
        <dbReference type="ARBA" id="ARBA00023012"/>
    </source>
</evidence>
<evidence type="ECO:0000256" key="1">
    <source>
        <dbReference type="ARBA" id="ARBA00000085"/>
    </source>
</evidence>
<dbReference type="Gene3D" id="3.30.565.10">
    <property type="entry name" value="Histidine kinase-like ATPase, C-terminal domain"/>
    <property type="match status" value="1"/>
</dbReference>
<comment type="catalytic activity">
    <reaction evidence="1">
        <text>ATP + protein L-histidine = ADP + protein N-phospho-L-histidine.</text>
        <dbReference type="EC" id="2.7.13.3"/>
    </reaction>
</comment>
<feature type="domain" description="Histidine kinase" evidence="12">
    <location>
        <begin position="573"/>
        <end position="788"/>
    </location>
</feature>
<dbReference type="InterPro" id="IPR000700">
    <property type="entry name" value="PAS-assoc_C"/>
</dbReference>
<evidence type="ECO:0000256" key="2">
    <source>
        <dbReference type="ARBA" id="ARBA00012438"/>
    </source>
</evidence>
<dbReference type="SUPFAM" id="SSF52172">
    <property type="entry name" value="CheY-like"/>
    <property type="match status" value="1"/>
</dbReference>
<evidence type="ECO:0000259" key="13">
    <source>
        <dbReference type="PROSITE" id="PS50110"/>
    </source>
</evidence>
<evidence type="ECO:0000313" key="17">
    <source>
        <dbReference type="Proteomes" id="UP001162891"/>
    </source>
</evidence>
<evidence type="ECO:0000256" key="4">
    <source>
        <dbReference type="ARBA" id="ARBA00022679"/>
    </source>
</evidence>
<organism evidence="16 17">
    <name type="scientific">Anaeromyxobacter oryzae</name>
    <dbReference type="NCBI Taxonomy" id="2918170"/>
    <lineage>
        <taxon>Bacteria</taxon>
        <taxon>Pseudomonadati</taxon>
        <taxon>Myxococcota</taxon>
        <taxon>Myxococcia</taxon>
        <taxon>Myxococcales</taxon>
        <taxon>Cystobacterineae</taxon>
        <taxon>Anaeromyxobacteraceae</taxon>
        <taxon>Anaeromyxobacter</taxon>
    </lineage>
</organism>
<dbReference type="Gene3D" id="3.40.50.2300">
    <property type="match status" value="1"/>
</dbReference>
<evidence type="ECO:0000256" key="3">
    <source>
        <dbReference type="ARBA" id="ARBA00022553"/>
    </source>
</evidence>
<dbReference type="InterPro" id="IPR005467">
    <property type="entry name" value="His_kinase_dom"/>
</dbReference>
<feature type="domain" description="PAS" evidence="14">
    <location>
        <begin position="435"/>
        <end position="487"/>
    </location>
</feature>
<dbReference type="Pfam" id="PF00989">
    <property type="entry name" value="PAS"/>
    <property type="match status" value="1"/>
</dbReference>
<dbReference type="Pfam" id="PF02518">
    <property type="entry name" value="HATPase_c"/>
    <property type="match status" value="1"/>
</dbReference>
<dbReference type="PANTHER" id="PTHR43065">
    <property type="entry name" value="SENSOR HISTIDINE KINASE"/>
    <property type="match status" value="1"/>
</dbReference>
<dbReference type="SMART" id="SM00448">
    <property type="entry name" value="REC"/>
    <property type="match status" value="1"/>
</dbReference>
<protein>
    <recommendedName>
        <fullName evidence="2">histidine kinase</fullName>
        <ecNumber evidence="2">2.7.13.3</ecNumber>
    </recommendedName>
</protein>
<dbReference type="Gene3D" id="3.30.450.20">
    <property type="entry name" value="PAS domain"/>
    <property type="match status" value="2"/>
</dbReference>
<dbReference type="SMART" id="SM00387">
    <property type="entry name" value="HATPase_c"/>
    <property type="match status" value="1"/>
</dbReference>
<dbReference type="Pfam" id="PF00512">
    <property type="entry name" value="HisKA"/>
    <property type="match status" value="1"/>
</dbReference>
<dbReference type="Pfam" id="PF13426">
    <property type="entry name" value="PAS_9"/>
    <property type="match status" value="1"/>
</dbReference>
<dbReference type="PRINTS" id="PR00344">
    <property type="entry name" value="BCTRLSENSOR"/>
</dbReference>
<reference evidence="17" key="1">
    <citation type="journal article" date="2022" name="Int. J. Syst. Evol. Microbiol.">
        <title>Anaeromyxobacter oryzae sp. nov., Anaeromyxobacter diazotrophicus sp. nov. and Anaeromyxobacter paludicola sp. nov., isolated from paddy soils.</title>
        <authorList>
            <person name="Itoh H."/>
            <person name="Xu Z."/>
            <person name="Mise K."/>
            <person name="Masuda Y."/>
            <person name="Ushijima N."/>
            <person name="Hayakawa C."/>
            <person name="Shiratori Y."/>
            <person name="Senoo K."/>
        </authorList>
    </citation>
    <scope>NUCLEOTIDE SEQUENCE [LARGE SCALE GENOMIC DNA]</scope>
    <source>
        <strain evidence="17">Red232</strain>
    </source>
</reference>
<evidence type="ECO:0000259" key="15">
    <source>
        <dbReference type="PROSITE" id="PS50113"/>
    </source>
</evidence>
<evidence type="ECO:0000256" key="5">
    <source>
        <dbReference type="ARBA" id="ARBA00022741"/>
    </source>
</evidence>
<dbReference type="NCBIfam" id="TIGR00229">
    <property type="entry name" value="sensory_box"/>
    <property type="match status" value="2"/>
</dbReference>
<sequence length="936" mass="99119">MLLTAGVASAIAVAAALSFEASARVFRAEKEGQLAAIVAVKVEELARWRAERIADSSAIASDAMLVDSLGRTDVPALQEDLGRWFRGLMGLGDYAAFELLDPAGRVVVATSPPPDDEPQRAAVVATALAARRPTFVDLHRHGESEPQLELVTPVMRRGEPVGALLVRIDPRAYVYPLLRSWPAQGTSAETLLVREDGDALVVLNPVRSRPDAALALRLPAAFATGAAPRRREPEGPELLSAAQPVPHSPWTLIAQVPVAEAFAPLRERLVWTLGLAAALLAAVAAGGGLWWRQRVAGFERQRLVAEAERNAVARRLDRLTRWSRDLVFLTDDAHRIVEVNERAAEALGYTREELLRLAVPDLRDPATVADFPDRVREEMAHGALLFETRYRRKDGSTFPVEVSVHVDEVDGRRLFQGIARDISERVAAEQALRASEAKFRAAFEGARLGVALLDARGAVVEANPALCGMLGRSEAALRGEPLARLVEGGAGAELAAALERLGAGAIETVEGSYRLARAGGGAVDALLRAGALRGADTRWSALAFVEDVSEKRQLQARLQLADRMASLGTLAAGVAHEINNPLAFVLANVDHAAEVLRSAGRDPGVVAALDDARAGAIRVREIVRELRAFSRADAENDSLADVRRAARSAMALAENEIRHRAGIVLSLEAAPPVRGSEHRLGQVALNLLVNAAQAIPEGDAARHTIRVATGTAPDGRAFLEVSDTGAGIAPDLLPRIFDPFFTTKPVGVGTGLGLSICHAIVTGLGGEIRVESALGAGATFRVLLPAAAPDATVGREGGGPATVAPSVPRRGRVVVVDDEPLVGRAVQRVLAAQHDVVVLTAASAALAALAEEPAADVVLCDLMMPGMSGMELHARVRARSPRVADRFVFLTGGAFTAAAREFLDAVPNARIEKPFDPEALRAAVARLVSAPAAERA</sequence>
<keyword evidence="4" id="KW-0808">Transferase</keyword>
<proteinExistence type="predicted"/>
<dbReference type="PROSITE" id="PS50110">
    <property type="entry name" value="RESPONSE_REGULATORY"/>
    <property type="match status" value="1"/>
</dbReference>
<dbReference type="InterPro" id="IPR003661">
    <property type="entry name" value="HisK_dim/P_dom"/>
</dbReference>
<dbReference type="CDD" id="cd00130">
    <property type="entry name" value="PAS"/>
    <property type="match status" value="2"/>
</dbReference>
<dbReference type="InterPro" id="IPR036890">
    <property type="entry name" value="HATPase_C_sf"/>
</dbReference>
<dbReference type="Pfam" id="PF00072">
    <property type="entry name" value="Response_reg"/>
    <property type="match status" value="1"/>
</dbReference>
<dbReference type="PROSITE" id="PS50109">
    <property type="entry name" value="HIS_KIN"/>
    <property type="match status" value="1"/>
</dbReference>
<keyword evidence="11" id="KW-0732">Signal</keyword>
<feature type="signal peptide" evidence="11">
    <location>
        <begin position="1"/>
        <end position="23"/>
    </location>
</feature>
<keyword evidence="5" id="KW-0547">Nucleotide-binding</keyword>
<evidence type="ECO:0000259" key="12">
    <source>
        <dbReference type="PROSITE" id="PS50109"/>
    </source>
</evidence>
<keyword evidence="3 9" id="KW-0597">Phosphoprotein</keyword>
<keyword evidence="10" id="KW-0812">Transmembrane</keyword>
<feature type="chain" id="PRO_5046768882" description="histidine kinase" evidence="11">
    <location>
        <begin position="24"/>
        <end position="936"/>
    </location>
</feature>
<dbReference type="SUPFAM" id="SSF55785">
    <property type="entry name" value="PYP-like sensor domain (PAS domain)"/>
    <property type="match status" value="2"/>
</dbReference>
<dbReference type="SMART" id="SM00388">
    <property type="entry name" value="HisKA"/>
    <property type="match status" value="1"/>
</dbReference>
<dbReference type="SUPFAM" id="SSF55874">
    <property type="entry name" value="ATPase domain of HSP90 chaperone/DNA topoisomerase II/histidine kinase"/>
    <property type="match status" value="1"/>
</dbReference>
<evidence type="ECO:0000256" key="9">
    <source>
        <dbReference type="PROSITE-ProRule" id="PRU00169"/>
    </source>
</evidence>
<dbReference type="InterPro" id="IPR004358">
    <property type="entry name" value="Sig_transdc_His_kin-like_C"/>
</dbReference>
<feature type="modified residue" description="4-aspartylphosphate" evidence="9">
    <location>
        <position position="861"/>
    </location>
</feature>
<dbReference type="EMBL" id="AP025591">
    <property type="protein sequence ID" value="BDG03214.1"/>
    <property type="molecule type" value="Genomic_DNA"/>
</dbReference>
<dbReference type="SMART" id="SM00091">
    <property type="entry name" value="PAS"/>
    <property type="match status" value="2"/>
</dbReference>
<dbReference type="PROSITE" id="PS50113">
    <property type="entry name" value="PAC"/>
    <property type="match status" value="1"/>
</dbReference>
<evidence type="ECO:0000256" key="7">
    <source>
        <dbReference type="ARBA" id="ARBA00022840"/>
    </source>
</evidence>
<dbReference type="InterPro" id="IPR003594">
    <property type="entry name" value="HATPase_dom"/>
</dbReference>
<feature type="domain" description="PAS" evidence="14">
    <location>
        <begin position="312"/>
        <end position="382"/>
    </location>
</feature>
<dbReference type="PANTHER" id="PTHR43065:SF50">
    <property type="entry name" value="HISTIDINE KINASE"/>
    <property type="match status" value="1"/>
</dbReference>
<dbReference type="InterPro" id="IPR036097">
    <property type="entry name" value="HisK_dim/P_sf"/>
</dbReference>
<evidence type="ECO:0000256" key="11">
    <source>
        <dbReference type="SAM" id="SignalP"/>
    </source>
</evidence>
<evidence type="ECO:0000313" key="16">
    <source>
        <dbReference type="EMBL" id="BDG03214.1"/>
    </source>
</evidence>
<keyword evidence="8" id="KW-0902">Two-component regulatory system</keyword>
<evidence type="ECO:0000259" key="14">
    <source>
        <dbReference type="PROSITE" id="PS50112"/>
    </source>
</evidence>
<dbReference type="InterPro" id="IPR035965">
    <property type="entry name" value="PAS-like_dom_sf"/>
</dbReference>
<dbReference type="Proteomes" id="UP001162891">
    <property type="component" value="Chromosome"/>
</dbReference>
<dbReference type="SMART" id="SM00086">
    <property type="entry name" value="PAC"/>
    <property type="match status" value="2"/>
</dbReference>
<dbReference type="CDD" id="cd00082">
    <property type="entry name" value="HisKA"/>
    <property type="match status" value="1"/>
</dbReference>
<dbReference type="InterPro" id="IPR001789">
    <property type="entry name" value="Sig_transdc_resp-reg_receiver"/>
</dbReference>
<dbReference type="SUPFAM" id="SSF47384">
    <property type="entry name" value="Homodimeric domain of signal transducing histidine kinase"/>
    <property type="match status" value="1"/>
</dbReference>
<evidence type="ECO:0000256" key="6">
    <source>
        <dbReference type="ARBA" id="ARBA00022777"/>
    </source>
</evidence>
<feature type="domain" description="PAC" evidence="15">
    <location>
        <begin position="384"/>
        <end position="434"/>
    </location>
</feature>
<keyword evidence="10" id="KW-1133">Transmembrane helix</keyword>
<dbReference type="PROSITE" id="PS50112">
    <property type="entry name" value="PAS"/>
    <property type="match status" value="2"/>
</dbReference>